<feature type="repeat" description="TPR" evidence="1">
    <location>
        <begin position="293"/>
        <end position="326"/>
    </location>
</feature>
<dbReference type="PANTHER" id="PTHR44395:SF1">
    <property type="entry name" value="PROTEIN O-MANNOSYL-TRANSFERASE TMTC3"/>
    <property type="match status" value="1"/>
</dbReference>
<dbReference type="GO" id="GO:0000030">
    <property type="term" value="F:mannosyltransferase activity"/>
    <property type="evidence" value="ECO:0007669"/>
    <property type="project" value="TreeGrafter"/>
</dbReference>
<dbReference type="SMART" id="SM00028">
    <property type="entry name" value="TPR"/>
    <property type="match status" value="4"/>
</dbReference>
<dbReference type="Proteomes" id="UP000249542">
    <property type="component" value="Unassembled WGS sequence"/>
</dbReference>
<evidence type="ECO:0000313" key="3">
    <source>
        <dbReference type="Proteomes" id="UP000249542"/>
    </source>
</evidence>
<evidence type="ECO:0000256" key="1">
    <source>
        <dbReference type="PROSITE-ProRule" id="PRU00339"/>
    </source>
</evidence>
<dbReference type="GO" id="GO:0035269">
    <property type="term" value="P:protein O-linked glycosylation via mannose"/>
    <property type="evidence" value="ECO:0007669"/>
    <property type="project" value="TreeGrafter"/>
</dbReference>
<dbReference type="Pfam" id="PF13181">
    <property type="entry name" value="TPR_8"/>
    <property type="match status" value="1"/>
</dbReference>
<dbReference type="InterPro" id="IPR011990">
    <property type="entry name" value="TPR-like_helical_dom_sf"/>
</dbReference>
<dbReference type="Pfam" id="PF00515">
    <property type="entry name" value="TPR_1"/>
    <property type="match status" value="1"/>
</dbReference>
<dbReference type="PROSITE" id="PS50293">
    <property type="entry name" value="TPR_REGION"/>
    <property type="match status" value="1"/>
</dbReference>
<reference evidence="2 3" key="1">
    <citation type="submission" date="2018-06" db="EMBL/GenBank/DDBJ databases">
        <title>Genomic Encyclopedia of Archaeal and Bacterial Type Strains, Phase II (KMG-II): from individual species to whole genera.</title>
        <authorList>
            <person name="Goeker M."/>
        </authorList>
    </citation>
    <scope>NUCLEOTIDE SEQUENCE [LARGE SCALE GENOMIC DNA]</scope>
    <source>
        <strain evidence="2 3">DSM 15361</strain>
    </source>
</reference>
<dbReference type="SUPFAM" id="SSF48452">
    <property type="entry name" value="TPR-like"/>
    <property type="match status" value="2"/>
</dbReference>
<organism evidence="2 3">
    <name type="scientific">Mesonia algae</name>
    <dbReference type="NCBI Taxonomy" id="213248"/>
    <lineage>
        <taxon>Bacteria</taxon>
        <taxon>Pseudomonadati</taxon>
        <taxon>Bacteroidota</taxon>
        <taxon>Flavobacteriia</taxon>
        <taxon>Flavobacteriales</taxon>
        <taxon>Flavobacteriaceae</taxon>
        <taxon>Mesonia</taxon>
    </lineage>
</organism>
<dbReference type="Gene3D" id="1.25.40.10">
    <property type="entry name" value="Tetratricopeptide repeat domain"/>
    <property type="match status" value="1"/>
</dbReference>
<name>A0A2W7K552_9FLAO</name>
<dbReference type="AlphaFoldDB" id="A0A2W7K552"/>
<keyword evidence="1" id="KW-0802">TPR repeat</keyword>
<dbReference type="PANTHER" id="PTHR44395">
    <property type="match status" value="1"/>
</dbReference>
<accession>A0A2W7K552</accession>
<dbReference type="EMBL" id="QKYV01000002">
    <property type="protein sequence ID" value="PZW42660.1"/>
    <property type="molecule type" value="Genomic_DNA"/>
</dbReference>
<proteinExistence type="predicted"/>
<evidence type="ECO:0000313" key="2">
    <source>
        <dbReference type="EMBL" id="PZW42660.1"/>
    </source>
</evidence>
<sequence>MTMKTKALTIGISLIGIVAIAQKKEIRNAGKAVESGNYKEAKTLLNSVEGAVSNEKEKVQAEYYLTKGNAFLAAKNQAAVKTEDLVIAGKSFERAIELGEKGEGEKGLVEVKNALINSAIEDQKGEKFSDSADKLYAAYTLSKKDTVYLFHAASSATTGKDYDNALKYFEELRDLNYTGRGTIFTAVNKETGEVENFDTENKRDIYLKAGSHIKPSTIKEDSKRPDIVKNIALIYLQKDQKDKAMEAIQQARKESPEDTGLMLTEADIYYNLGKMDKYSALVEKVIEKDPNNATLYYNLGVTTGKMGDQEKAITYYKRAIELDPEMVNANINIASAILNKEKAIIEEMNGLGMSNADNKRYEELQKERSKLYKDAAPYLEKVIEKEPKESAEYKQSVQILTQIYGVLGETEKANALKN</sequence>
<keyword evidence="3" id="KW-1185">Reference proteome</keyword>
<feature type="repeat" description="TPR" evidence="1">
    <location>
        <begin position="225"/>
        <end position="258"/>
    </location>
</feature>
<comment type="caution">
    <text evidence="2">The sequence shown here is derived from an EMBL/GenBank/DDBJ whole genome shotgun (WGS) entry which is preliminary data.</text>
</comment>
<protein>
    <submittedName>
        <fullName evidence="2">Tetratricopeptide repeat protein</fullName>
    </submittedName>
</protein>
<dbReference type="PROSITE" id="PS50005">
    <property type="entry name" value="TPR"/>
    <property type="match status" value="2"/>
</dbReference>
<gene>
    <name evidence="2" type="ORF">LX95_00976</name>
</gene>
<dbReference type="InterPro" id="IPR019734">
    <property type="entry name" value="TPR_rpt"/>
</dbReference>